<dbReference type="InterPro" id="IPR005493">
    <property type="entry name" value="RraA/RraA-like"/>
</dbReference>
<dbReference type="CDD" id="cd16841">
    <property type="entry name" value="RraA_family"/>
    <property type="match status" value="1"/>
</dbReference>
<dbReference type="NCBIfam" id="NF004850">
    <property type="entry name" value="PRK06201.1"/>
    <property type="match status" value="1"/>
</dbReference>
<reference evidence="6" key="1">
    <citation type="submission" date="2006-03" db="EMBL/GenBank/DDBJ databases">
        <title>Complete sequence of Rhodopseudomonas palustris BisB18.</title>
        <authorList>
            <consortium name="US DOE Joint Genome Institute"/>
            <person name="Copeland A."/>
            <person name="Lucas S."/>
            <person name="Lapidus A."/>
            <person name="Barry K."/>
            <person name="Detter J.C."/>
            <person name="Glavina del Rio T."/>
            <person name="Hammon N."/>
            <person name="Israni S."/>
            <person name="Dalin E."/>
            <person name="Tice H."/>
            <person name="Pitluck S."/>
            <person name="Chain P."/>
            <person name="Malfatti S."/>
            <person name="Shin M."/>
            <person name="Vergez L."/>
            <person name="Schmutz J."/>
            <person name="Larimer F."/>
            <person name="Land M."/>
            <person name="Hauser L."/>
            <person name="Pelletier D.A."/>
            <person name="Kyrpides N."/>
            <person name="Anderson I."/>
            <person name="Oda Y."/>
            <person name="Harwood C.S."/>
            <person name="Richardson P."/>
        </authorList>
    </citation>
    <scope>NUCLEOTIDE SEQUENCE [LARGE SCALE GENOMIC DNA]</scope>
    <source>
        <strain evidence="6">BisB18</strain>
    </source>
</reference>
<keyword evidence="5" id="KW-0479">Metal-binding</keyword>
<sequence>MPVGNRVFLKRNNTPKHIVEQFKELPASNIADTMNRLCALSSQIRLVSRPEAPIMAGPALTVKVRPGDNLMLHMALDMAEPGDVIVVANEGDRSQSLLGEIMAAYALHDRKVAGIVLDGNIRDLDAISKMNFHLYAAGTTPGGPFKAGPGEVNVPIAIGGIAVHPGDLVVGDADGVIVVPCRDAEAVLALAKPYSAADQAKVVAAKNGTAKRAWVKESLLKSGADFIDDVYRA</sequence>
<accession>Q214B2</accession>
<dbReference type="GO" id="GO:0046872">
    <property type="term" value="F:metal ion binding"/>
    <property type="evidence" value="ECO:0007669"/>
    <property type="project" value="UniProtKB-KW"/>
</dbReference>
<evidence type="ECO:0000256" key="2">
    <source>
        <dbReference type="ARBA" id="ARBA00016549"/>
    </source>
</evidence>
<dbReference type="Gene3D" id="3.50.30.40">
    <property type="entry name" value="Ribonuclease E inhibitor RraA/RraA-like"/>
    <property type="match status" value="1"/>
</dbReference>
<dbReference type="KEGG" id="rpc:RPC_2726"/>
<dbReference type="GO" id="GO:0008168">
    <property type="term" value="F:methyltransferase activity"/>
    <property type="evidence" value="ECO:0007669"/>
    <property type="project" value="UniProtKB-KW"/>
</dbReference>
<keyword evidence="5" id="KW-0460">Magnesium</keyword>
<dbReference type="Pfam" id="PF03737">
    <property type="entry name" value="RraA-like"/>
    <property type="match status" value="1"/>
</dbReference>
<dbReference type="EMBL" id="CP000301">
    <property type="protein sequence ID" value="ABD88274.1"/>
    <property type="molecule type" value="Genomic_DNA"/>
</dbReference>
<dbReference type="PANTHER" id="PTHR33254:SF4">
    <property type="entry name" value="4-HYDROXY-4-METHYL-2-OXOGLUTARATE ALDOLASE 3-RELATED"/>
    <property type="match status" value="1"/>
</dbReference>
<dbReference type="OrthoDB" id="9812532at2"/>
<organism evidence="6">
    <name type="scientific">Rhodopseudomonas palustris (strain BisB18)</name>
    <dbReference type="NCBI Taxonomy" id="316056"/>
    <lineage>
        <taxon>Bacteria</taxon>
        <taxon>Pseudomonadati</taxon>
        <taxon>Pseudomonadota</taxon>
        <taxon>Alphaproteobacteria</taxon>
        <taxon>Hyphomicrobiales</taxon>
        <taxon>Nitrobacteraceae</taxon>
        <taxon>Rhodopseudomonas</taxon>
    </lineage>
</organism>
<gene>
    <name evidence="6" type="ordered locus">RPC_2726</name>
</gene>
<evidence type="ECO:0000256" key="4">
    <source>
        <dbReference type="ARBA" id="ARBA00030169"/>
    </source>
</evidence>
<dbReference type="HOGENOM" id="CLU_072626_3_2_5"/>
<keyword evidence="6" id="KW-0489">Methyltransferase</keyword>
<keyword evidence="6" id="KW-0808">Transferase</keyword>
<dbReference type="PANTHER" id="PTHR33254">
    <property type="entry name" value="4-HYDROXY-4-METHYL-2-OXOGLUTARATE ALDOLASE 3-RELATED"/>
    <property type="match status" value="1"/>
</dbReference>
<dbReference type="eggNOG" id="COG0684">
    <property type="taxonomic scope" value="Bacteria"/>
</dbReference>
<feature type="binding site" evidence="5">
    <location>
        <position position="123"/>
    </location>
    <ligand>
        <name>substrate</name>
    </ligand>
</feature>
<feature type="binding site" evidence="5">
    <location>
        <begin position="99"/>
        <end position="102"/>
    </location>
    <ligand>
        <name>substrate</name>
    </ligand>
</feature>
<comment type="cofactor">
    <cofactor evidence="5">
        <name>Mg(2+)</name>
        <dbReference type="ChEBI" id="CHEBI:18420"/>
    </cofactor>
</comment>
<name>Q214B2_RHOPB</name>
<evidence type="ECO:0000256" key="1">
    <source>
        <dbReference type="ARBA" id="ARBA00001968"/>
    </source>
</evidence>
<dbReference type="AlphaFoldDB" id="Q214B2"/>
<dbReference type="RefSeq" id="WP_011473170.1">
    <property type="nucleotide sequence ID" value="NC_007925.1"/>
</dbReference>
<dbReference type="STRING" id="316056.RPC_2726"/>
<protein>
    <recommendedName>
        <fullName evidence="2">Putative 4-hydroxy-4-methyl-2-oxoglutarate aldolase</fullName>
    </recommendedName>
    <alternativeName>
        <fullName evidence="3">Regulator of ribonuclease activity homolog</fullName>
    </alternativeName>
    <alternativeName>
        <fullName evidence="4">RraA-like protein</fullName>
    </alternativeName>
</protein>
<dbReference type="SUPFAM" id="SSF89562">
    <property type="entry name" value="RraA-like"/>
    <property type="match status" value="1"/>
</dbReference>
<comment type="cofactor">
    <cofactor evidence="1">
        <name>a divalent metal cation</name>
        <dbReference type="ChEBI" id="CHEBI:60240"/>
    </cofactor>
</comment>
<evidence type="ECO:0000313" key="6">
    <source>
        <dbReference type="EMBL" id="ABD88274.1"/>
    </source>
</evidence>
<evidence type="ECO:0000256" key="5">
    <source>
        <dbReference type="PIRSR" id="PIRSR605493-1"/>
    </source>
</evidence>
<dbReference type="GO" id="GO:0032259">
    <property type="term" value="P:methylation"/>
    <property type="evidence" value="ECO:0007669"/>
    <property type="project" value="UniProtKB-KW"/>
</dbReference>
<proteinExistence type="predicted"/>
<feature type="binding site" evidence="5">
    <location>
        <position position="122"/>
    </location>
    <ligand>
        <name>substrate</name>
    </ligand>
</feature>
<evidence type="ECO:0000256" key="3">
    <source>
        <dbReference type="ARBA" id="ARBA00029596"/>
    </source>
</evidence>
<dbReference type="InterPro" id="IPR036704">
    <property type="entry name" value="RraA/RraA-like_sf"/>
</dbReference>